<evidence type="ECO:0000313" key="2">
    <source>
        <dbReference type="EMBL" id="KAH7437630.1"/>
    </source>
</evidence>
<comment type="caution">
    <text evidence="2">The sequence shown here is derived from an EMBL/GenBank/DDBJ whole genome shotgun (WGS) entry which is preliminary data.</text>
</comment>
<proteinExistence type="predicted"/>
<evidence type="ECO:0000256" key="1">
    <source>
        <dbReference type="SAM" id="SignalP"/>
    </source>
</evidence>
<keyword evidence="3" id="KW-1185">Reference proteome</keyword>
<gene>
    <name evidence="2" type="ORF">KP509_05G081400</name>
</gene>
<protein>
    <recommendedName>
        <fullName evidence="4">Secreted protein</fullName>
    </recommendedName>
</protein>
<evidence type="ECO:0000313" key="3">
    <source>
        <dbReference type="Proteomes" id="UP000825935"/>
    </source>
</evidence>
<feature type="chain" id="PRO_5035743158" description="Secreted protein" evidence="1">
    <location>
        <begin position="21"/>
        <end position="79"/>
    </location>
</feature>
<dbReference type="Proteomes" id="UP000825935">
    <property type="component" value="Chromosome 5"/>
</dbReference>
<sequence>MPAECHFYLVFGYLVLICMSCQEMLCVCCVSRFCTSIHILLSFMVHLRDSCQRDSCQRRVSLSVRSMSMSQSLRNEGLY</sequence>
<accession>A0A8T2USN1</accession>
<reference evidence="2" key="1">
    <citation type="submission" date="2021-08" db="EMBL/GenBank/DDBJ databases">
        <title>WGS assembly of Ceratopteris richardii.</title>
        <authorList>
            <person name="Marchant D.B."/>
            <person name="Chen G."/>
            <person name="Jenkins J."/>
            <person name="Shu S."/>
            <person name="Leebens-Mack J."/>
            <person name="Grimwood J."/>
            <person name="Schmutz J."/>
            <person name="Soltis P."/>
            <person name="Soltis D."/>
            <person name="Chen Z.-H."/>
        </authorList>
    </citation>
    <scope>NUCLEOTIDE SEQUENCE</scope>
    <source>
        <strain evidence="2">Whitten #5841</strain>
        <tissue evidence="2">Leaf</tissue>
    </source>
</reference>
<feature type="signal peptide" evidence="1">
    <location>
        <begin position="1"/>
        <end position="20"/>
    </location>
</feature>
<dbReference type="AlphaFoldDB" id="A0A8T2USN1"/>
<keyword evidence="1" id="KW-0732">Signal</keyword>
<name>A0A8T2USN1_CERRI</name>
<evidence type="ECO:0008006" key="4">
    <source>
        <dbReference type="Google" id="ProtNLM"/>
    </source>
</evidence>
<organism evidence="2 3">
    <name type="scientific">Ceratopteris richardii</name>
    <name type="common">Triangle waterfern</name>
    <dbReference type="NCBI Taxonomy" id="49495"/>
    <lineage>
        <taxon>Eukaryota</taxon>
        <taxon>Viridiplantae</taxon>
        <taxon>Streptophyta</taxon>
        <taxon>Embryophyta</taxon>
        <taxon>Tracheophyta</taxon>
        <taxon>Polypodiopsida</taxon>
        <taxon>Polypodiidae</taxon>
        <taxon>Polypodiales</taxon>
        <taxon>Pteridineae</taxon>
        <taxon>Pteridaceae</taxon>
        <taxon>Parkerioideae</taxon>
        <taxon>Ceratopteris</taxon>
    </lineage>
</organism>
<dbReference type="EMBL" id="CM035410">
    <property type="protein sequence ID" value="KAH7437630.1"/>
    <property type="molecule type" value="Genomic_DNA"/>
</dbReference>